<evidence type="ECO:0000256" key="14">
    <source>
        <dbReference type="ARBA" id="ARBA00064519"/>
    </source>
</evidence>
<reference evidence="20" key="2">
    <citation type="submission" date="2020-11" db="EMBL/GenBank/DDBJ databases">
        <authorList>
            <person name="McCartney M.A."/>
            <person name="Auch B."/>
            <person name="Kono T."/>
            <person name="Mallez S."/>
            <person name="Becker A."/>
            <person name="Gohl D.M."/>
            <person name="Silverstein K.A.T."/>
            <person name="Koren S."/>
            <person name="Bechman K.B."/>
            <person name="Herman A."/>
            <person name="Abrahante J.E."/>
            <person name="Garbe J."/>
        </authorList>
    </citation>
    <scope>NUCLEOTIDE SEQUENCE</scope>
    <source>
        <strain evidence="20">Duluth1</strain>
        <tissue evidence="20">Whole animal</tissue>
    </source>
</reference>
<feature type="compositionally biased region" description="Polar residues" evidence="18">
    <location>
        <begin position="508"/>
        <end position="520"/>
    </location>
</feature>
<keyword evidence="8" id="KW-0010">Activator</keyword>
<dbReference type="GO" id="GO:0005654">
    <property type="term" value="C:nucleoplasm"/>
    <property type="evidence" value="ECO:0007669"/>
    <property type="project" value="UniProtKB-ARBA"/>
</dbReference>
<evidence type="ECO:0000256" key="17">
    <source>
        <dbReference type="ARBA" id="ARBA00083221"/>
    </source>
</evidence>
<feature type="compositionally biased region" description="Polar residues" evidence="18">
    <location>
        <begin position="288"/>
        <end position="297"/>
    </location>
</feature>
<comment type="subcellular location">
    <subcellularLocation>
        <location evidence="1">Nucleus</location>
    </subcellularLocation>
</comment>
<dbReference type="EMBL" id="JAIWYP010000001">
    <property type="protein sequence ID" value="KAH3892719.1"/>
    <property type="molecule type" value="Genomic_DNA"/>
</dbReference>
<comment type="similarity">
    <text evidence="13">Belongs to the uracil-DNA glycosylase (UDG) superfamily. TDG/mug family.</text>
</comment>
<comment type="subunit">
    <text evidence="14">Homodimer. Interacts with AICDA and GADD45A.</text>
</comment>
<dbReference type="GO" id="GO:0141016">
    <property type="term" value="F:G/T mismatch-specific thymine-DNA glycosylase activity"/>
    <property type="evidence" value="ECO:0007669"/>
    <property type="project" value="UniProtKB-EC"/>
</dbReference>
<dbReference type="Proteomes" id="UP000828390">
    <property type="component" value="Unassembled WGS sequence"/>
</dbReference>
<dbReference type="GO" id="GO:0004844">
    <property type="term" value="F:uracil DNA N-glycosylase activity"/>
    <property type="evidence" value="ECO:0007669"/>
    <property type="project" value="TreeGrafter"/>
</dbReference>
<feature type="compositionally biased region" description="Polar residues" evidence="18">
    <location>
        <begin position="246"/>
        <end position="258"/>
    </location>
</feature>
<dbReference type="GO" id="GO:0003677">
    <property type="term" value="F:DNA binding"/>
    <property type="evidence" value="ECO:0007669"/>
    <property type="project" value="UniProtKB-ARBA"/>
</dbReference>
<comment type="caution">
    <text evidence="20">The sequence shown here is derived from an EMBL/GenBank/DDBJ whole genome shotgun (WGS) entry which is preliminary data.</text>
</comment>
<evidence type="ECO:0000256" key="13">
    <source>
        <dbReference type="ARBA" id="ARBA00061261"/>
    </source>
</evidence>
<comment type="catalytic activity">
    <reaction evidence="12">
        <text>Hydrolyzes mismatched double-stranded DNA and polynucleotides, releasing free thymine.</text>
        <dbReference type="EC" id="3.2.2.29"/>
    </reaction>
</comment>
<protein>
    <recommendedName>
        <fullName evidence="16">G/T mismatch-specific thymine DNA glycosylase</fullName>
        <ecNumber evidence="15">3.2.2.29</ecNumber>
    </recommendedName>
    <alternativeName>
        <fullName evidence="17">Thymine-DNA glycosylase</fullName>
    </alternativeName>
</protein>
<keyword evidence="10" id="KW-0234">DNA repair</keyword>
<evidence type="ECO:0000256" key="9">
    <source>
        <dbReference type="ARBA" id="ARBA00023163"/>
    </source>
</evidence>
<evidence type="ECO:0000256" key="4">
    <source>
        <dbReference type="ARBA" id="ARBA00022801"/>
    </source>
</evidence>
<gene>
    <name evidence="20" type="ORF">DPMN_016845</name>
</gene>
<keyword evidence="5" id="KW-0832">Ubl conjugation</keyword>
<dbReference type="Gene3D" id="3.40.470.10">
    <property type="entry name" value="Uracil-DNA glycosylase-like domain"/>
    <property type="match status" value="1"/>
</dbReference>
<evidence type="ECO:0000256" key="5">
    <source>
        <dbReference type="ARBA" id="ARBA00022843"/>
    </source>
</evidence>
<feature type="compositionally biased region" description="Polar residues" evidence="18">
    <location>
        <begin position="437"/>
        <end position="446"/>
    </location>
</feature>
<feature type="region of interest" description="Disordered" evidence="18">
    <location>
        <begin position="238"/>
        <end position="321"/>
    </location>
</feature>
<evidence type="ECO:0000259" key="19">
    <source>
        <dbReference type="Pfam" id="PF03167"/>
    </source>
</evidence>
<dbReference type="PANTHER" id="PTHR12159">
    <property type="entry name" value="G/T AND G/U MISMATCH-SPECIFIC DNA GLYCOSYLASE"/>
    <property type="match status" value="1"/>
</dbReference>
<dbReference type="GO" id="GO:0032183">
    <property type="term" value="F:SUMO binding"/>
    <property type="evidence" value="ECO:0007669"/>
    <property type="project" value="UniProtKB-ARBA"/>
</dbReference>
<dbReference type="PANTHER" id="PTHR12159:SF9">
    <property type="entry name" value="G_T MISMATCH-SPECIFIC THYMINE DNA GLYCOSYLASE"/>
    <property type="match status" value="1"/>
</dbReference>
<evidence type="ECO:0000313" key="20">
    <source>
        <dbReference type="EMBL" id="KAH3892719.1"/>
    </source>
</evidence>
<feature type="compositionally biased region" description="Low complexity" evidence="18">
    <location>
        <begin position="273"/>
        <end position="287"/>
    </location>
</feature>
<sequence length="620" mass="68164">MVTAYKGIEVGINPGLYAAFVGHHYAGPGNHFWKCMYLSGLIPEPMNAMQDFKLLEYGIGFTNIVARTTRGSADLTKKEIKEGAQLLTEKLLQYKPKIAVFNGKGIYEIFVGHKNFHFGKQPEPLPGTKTAVYVMPSSSARCSQLPRAVDKVPFYEALKKFRDHLTGKLPNLQESEITFPDLALKTAVKKEPKVENLEDYPGELDSMSQFSHQGSMDSADQFLSGFEQQLSQFSSGSYQVIPHTSGMPSMGSSQSTYPQQNDFSHNHQHQNHHYLQQHQQQSQKQTSYSPAISSQSFREPVYSSEQEMRNGNLPSHDGGQIRVKQEAVERDADMQSYSNNHNHSKTISLGQIEVYSQANTTHSDSHMNNFLNGLYGMVNQVAGSQSSQSKYGLVTHSSITQGGPVQFNDALRDIVREGSTEDDFDLGPGLSSSSSSNNFGKNSAEGSPQGVKETKSSKGKASKTSKPRKRKSKANESFDDEEPVNSPPVQQNVLPPPLSQSSTSPSLHQMTSSNTLPSFPPYSSQIPYMTNPMMAYANASYMSQMSAMQSMYMPHSGFQSSINSNNQGYPQMLTNGYQPFMGMAGYPSFGINGGGYGGIHGQDGTGIPSVPTIKQEKPDY</sequence>
<dbReference type="InterPro" id="IPR005122">
    <property type="entry name" value="Uracil-DNA_glycosylase-like"/>
</dbReference>
<proteinExistence type="inferred from homology"/>
<reference evidence="20" key="1">
    <citation type="journal article" date="2019" name="bioRxiv">
        <title>The Genome of the Zebra Mussel, Dreissena polymorpha: A Resource for Invasive Species Research.</title>
        <authorList>
            <person name="McCartney M.A."/>
            <person name="Auch B."/>
            <person name="Kono T."/>
            <person name="Mallez S."/>
            <person name="Zhang Y."/>
            <person name="Obille A."/>
            <person name="Becker A."/>
            <person name="Abrahante J.E."/>
            <person name="Garbe J."/>
            <person name="Badalamenti J.P."/>
            <person name="Herman A."/>
            <person name="Mangelson H."/>
            <person name="Liachko I."/>
            <person name="Sullivan S."/>
            <person name="Sone E.D."/>
            <person name="Koren S."/>
            <person name="Silverstein K.A.T."/>
            <person name="Beckman K.B."/>
            <person name="Gohl D.M."/>
        </authorList>
    </citation>
    <scope>NUCLEOTIDE SEQUENCE</scope>
    <source>
        <strain evidence="20">Duluth1</strain>
        <tissue evidence="20">Whole animal</tissue>
    </source>
</reference>
<feature type="compositionally biased region" description="Low complexity" evidence="18">
    <location>
        <begin position="487"/>
        <end position="507"/>
    </location>
</feature>
<dbReference type="AlphaFoldDB" id="A0A9D4NFC2"/>
<keyword evidence="4" id="KW-0378">Hydrolase</keyword>
<dbReference type="GO" id="GO:0040029">
    <property type="term" value="P:epigenetic regulation of gene expression"/>
    <property type="evidence" value="ECO:0007669"/>
    <property type="project" value="UniProtKB-ARBA"/>
</dbReference>
<keyword evidence="6" id="KW-0156">Chromatin regulator</keyword>
<keyword evidence="11" id="KW-0539">Nucleus</keyword>
<dbReference type="SUPFAM" id="SSF52141">
    <property type="entry name" value="Uracil-DNA glycosylase-like"/>
    <property type="match status" value="1"/>
</dbReference>
<evidence type="ECO:0000256" key="7">
    <source>
        <dbReference type="ARBA" id="ARBA00023015"/>
    </source>
</evidence>
<dbReference type="Pfam" id="PF03167">
    <property type="entry name" value="UDG"/>
    <property type="match status" value="1"/>
</dbReference>
<evidence type="ECO:0000256" key="15">
    <source>
        <dbReference type="ARBA" id="ARBA00066769"/>
    </source>
</evidence>
<keyword evidence="21" id="KW-1185">Reference proteome</keyword>
<dbReference type="EC" id="3.2.2.29" evidence="15"/>
<organism evidence="20 21">
    <name type="scientific">Dreissena polymorpha</name>
    <name type="common">Zebra mussel</name>
    <name type="synonym">Mytilus polymorpha</name>
    <dbReference type="NCBI Taxonomy" id="45954"/>
    <lineage>
        <taxon>Eukaryota</taxon>
        <taxon>Metazoa</taxon>
        <taxon>Spiralia</taxon>
        <taxon>Lophotrochozoa</taxon>
        <taxon>Mollusca</taxon>
        <taxon>Bivalvia</taxon>
        <taxon>Autobranchia</taxon>
        <taxon>Heteroconchia</taxon>
        <taxon>Euheterodonta</taxon>
        <taxon>Imparidentia</taxon>
        <taxon>Neoheterodontei</taxon>
        <taxon>Myida</taxon>
        <taxon>Dreissenoidea</taxon>
        <taxon>Dreissenidae</taxon>
        <taxon>Dreissena</taxon>
    </lineage>
</organism>
<evidence type="ECO:0000256" key="6">
    <source>
        <dbReference type="ARBA" id="ARBA00022853"/>
    </source>
</evidence>
<name>A0A9D4NFC2_DREPO</name>
<accession>A0A9D4NFC2</accession>
<evidence type="ECO:0000313" key="21">
    <source>
        <dbReference type="Proteomes" id="UP000828390"/>
    </source>
</evidence>
<dbReference type="CDD" id="cd10028">
    <property type="entry name" value="UDG-F2_TDG_MUG"/>
    <property type="match status" value="1"/>
</dbReference>
<keyword evidence="7" id="KW-0805">Transcription regulation</keyword>
<evidence type="ECO:0000256" key="10">
    <source>
        <dbReference type="ARBA" id="ARBA00023204"/>
    </source>
</evidence>
<dbReference type="GO" id="GO:0006285">
    <property type="term" value="P:base-excision repair, AP site formation"/>
    <property type="evidence" value="ECO:0007669"/>
    <property type="project" value="InterPro"/>
</dbReference>
<keyword evidence="2" id="KW-1017">Isopeptide bond</keyword>
<feature type="domain" description="Uracil-DNA glycosylase-like" evidence="19">
    <location>
        <begin position="10"/>
        <end position="142"/>
    </location>
</feature>
<evidence type="ECO:0000256" key="16">
    <source>
        <dbReference type="ARBA" id="ARBA00071248"/>
    </source>
</evidence>
<dbReference type="InterPro" id="IPR015637">
    <property type="entry name" value="MUG/TDG"/>
</dbReference>
<feature type="compositionally biased region" description="Basic residues" evidence="18">
    <location>
        <begin position="457"/>
        <end position="472"/>
    </location>
</feature>
<dbReference type="InterPro" id="IPR036895">
    <property type="entry name" value="Uracil-DNA_glycosylase-like_sf"/>
</dbReference>
<evidence type="ECO:0000256" key="12">
    <source>
        <dbReference type="ARBA" id="ARBA00052915"/>
    </source>
</evidence>
<feature type="region of interest" description="Disordered" evidence="18">
    <location>
        <begin position="420"/>
        <end position="520"/>
    </location>
</feature>
<evidence type="ECO:0000256" key="11">
    <source>
        <dbReference type="ARBA" id="ARBA00023242"/>
    </source>
</evidence>
<evidence type="ECO:0000256" key="18">
    <source>
        <dbReference type="SAM" id="MobiDB-lite"/>
    </source>
</evidence>
<evidence type="ECO:0000256" key="2">
    <source>
        <dbReference type="ARBA" id="ARBA00022499"/>
    </source>
</evidence>
<keyword evidence="9" id="KW-0804">Transcription</keyword>
<evidence type="ECO:0000256" key="3">
    <source>
        <dbReference type="ARBA" id="ARBA00022763"/>
    </source>
</evidence>
<evidence type="ECO:0000256" key="1">
    <source>
        <dbReference type="ARBA" id="ARBA00004123"/>
    </source>
</evidence>
<dbReference type="FunFam" id="3.40.470.10:FF:000002">
    <property type="entry name" value="G/T mismatch-specific thymine DNA glycosylase"/>
    <property type="match status" value="1"/>
</dbReference>
<evidence type="ECO:0000256" key="8">
    <source>
        <dbReference type="ARBA" id="ARBA00023159"/>
    </source>
</evidence>
<keyword evidence="3" id="KW-0227">DNA damage</keyword>